<name>A0A2G1W6H8_9BACT</name>
<dbReference type="Proteomes" id="UP000225740">
    <property type="component" value="Unassembled WGS sequence"/>
</dbReference>
<accession>A0A2G1W6H8</accession>
<proteinExistence type="predicted"/>
<sequence>MTEERTMNQVVPPPSRAPFEVVFLLNGQRPNSSHDDARSFLPTCLGQFSPQTSFRERVLNAETGQTAATDISTAVNVAGATLAMYAFLFASDSDSVAFK</sequence>
<evidence type="ECO:0000313" key="1">
    <source>
        <dbReference type="EMBL" id="PHQ34430.1"/>
    </source>
</evidence>
<reference evidence="1 2" key="1">
    <citation type="submission" date="2017-06" db="EMBL/GenBank/DDBJ databases">
        <title>Description of Rhodopirellula bahusiensis sp. nov.</title>
        <authorList>
            <person name="Kizina J."/>
            <person name="Harder J."/>
        </authorList>
    </citation>
    <scope>NUCLEOTIDE SEQUENCE [LARGE SCALE GENOMIC DNA]</scope>
    <source>
        <strain evidence="1 2">SWK21</strain>
    </source>
</reference>
<comment type="caution">
    <text evidence="1">The sequence shown here is derived from an EMBL/GenBank/DDBJ whole genome shotgun (WGS) entry which is preliminary data.</text>
</comment>
<dbReference type="AlphaFoldDB" id="A0A2G1W6H8"/>
<gene>
    <name evidence="1" type="ORF">CEE69_15600</name>
</gene>
<organism evidence="1 2">
    <name type="scientific">Rhodopirellula bahusiensis</name>
    <dbReference type="NCBI Taxonomy" id="2014065"/>
    <lineage>
        <taxon>Bacteria</taxon>
        <taxon>Pseudomonadati</taxon>
        <taxon>Planctomycetota</taxon>
        <taxon>Planctomycetia</taxon>
        <taxon>Pirellulales</taxon>
        <taxon>Pirellulaceae</taxon>
        <taxon>Rhodopirellula</taxon>
    </lineage>
</organism>
<protein>
    <submittedName>
        <fullName evidence="1">Uncharacterized protein</fullName>
    </submittedName>
</protein>
<dbReference type="EMBL" id="NIZW01000011">
    <property type="protein sequence ID" value="PHQ34430.1"/>
    <property type="molecule type" value="Genomic_DNA"/>
</dbReference>
<evidence type="ECO:0000313" key="2">
    <source>
        <dbReference type="Proteomes" id="UP000225740"/>
    </source>
</evidence>
<keyword evidence="2" id="KW-1185">Reference proteome</keyword>